<evidence type="ECO:0000256" key="5">
    <source>
        <dbReference type="ARBA" id="ARBA00023014"/>
    </source>
</evidence>
<dbReference type="InterPro" id="IPR044304">
    <property type="entry name" value="NUBPL-like"/>
</dbReference>
<sequence length="364" mass="39567">METIMSQEFALIGDFTYTPWQKTLRELNAINQEKILFNQQTQTLALSVTLPFSLNAQQEFISALTDYIGRQYPQVQEVKVNLTFKISQRRPSGKKQPFPGIKNIIAVSSGKGGVGKSSVSANLAAALANGGAKVGILDADLYGPSIPHMLGASETKPTSNDNKTMNPVQVGKLYANSIGFLIPETDPTIWRGPMASSMLKQLIEETNWPDLDYLVLDLPPGTSDIHITVTQDLAVTGSVIVSTPQDIALLDVLKGVNMFRELNVPVLGVVENMSMYTCPNCGYQAHIFGNDGVKEISQILQTPVLVSVPLNPVIREDLDNGIITTAQDPQGSIGQIFNALADKVSFSLYDQVKKYAPSINISQL</sequence>
<evidence type="ECO:0000256" key="6">
    <source>
        <dbReference type="ARBA" id="ARBA00024036"/>
    </source>
</evidence>
<keyword evidence="1 7" id="KW-0479">Metal-binding</keyword>
<evidence type="ECO:0000256" key="7">
    <source>
        <dbReference type="HAMAP-Rule" id="MF_02040"/>
    </source>
</evidence>
<dbReference type="GO" id="GO:0051539">
    <property type="term" value="F:4 iron, 4 sulfur cluster binding"/>
    <property type="evidence" value="ECO:0007669"/>
    <property type="project" value="TreeGrafter"/>
</dbReference>
<dbReference type="GO" id="GO:0005829">
    <property type="term" value="C:cytosol"/>
    <property type="evidence" value="ECO:0007669"/>
    <property type="project" value="TreeGrafter"/>
</dbReference>
<reference evidence="8 9" key="1">
    <citation type="submission" date="2017-08" db="EMBL/GenBank/DDBJ databases">
        <title>Reclassification of Bisgaard taxon 37 and 44.</title>
        <authorList>
            <person name="Christensen H."/>
        </authorList>
    </citation>
    <scope>NUCLEOTIDE SEQUENCE [LARGE SCALE GENOMIC DNA]</scope>
    <source>
        <strain evidence="8 9">EEAB3T1</strain>
    </source>
</reference>
<proteinExistence type="inferred from homology"/>
<feature type="binding site" evidence="7">
    <location>
        <begin position="110"/>
        <end position="117"/>
    </location>
    <ligand>
        <name>ATP</name>
        <dbReference type="ChEBI" id="CHEBI:30616"/>
    </ligand>
</feature>
<keyword evidence="5 7" id="KW-0411">Iron-sulfur</keyword>
<keyword evidence="9" id="KW-1185">Reference proteome</keyword>
<comment type="similarity">
    <text evidence="6 7">Belongs to the Mrp/NBP35 ATP-binding proteins family.</text>
</comment>
<dbReference type="PROSITE" id="PS01215">
    <property type="entry name" value="MRP"/>
    <property type="match status" value="1"/>
</dbReference>
<dbReference type="PANTHER" id="PTHR42961:SF2">
    <property type="entry name" value="IRON-SULFUR PROTEIN NUBPL"/>
    <property type="match status" value="1"/>
</dbReference>
<accession>A0A3A1YEI4</accession>
<dbReference type="GO" id="GO:0140663">
    <property type="term" value="F:ATP-dependent FeS chaperone activity"/>
    <property type="evidence" value="ECO:0007669"/>
    <property type="project" value="InterPro"/>
</dbReference>
<keyword evidence="2 7" id="KW-0547">Nucleotide-binding</keyword>
<dbReference type="GO" id="GO:0046872">
    <property type="term" value="F:metal ion binding"/>
    <property type="evidence" value="ECO:0007669"/>
    <property type="project" value="UniProtKB-KW"/>
</dbReference>
<dbReference type="InterPro" id="IPR019591">
    <property type="entry name" value="Mrp/NBP35_ATP-bd"/>
</dbReference>
<dbReference type="HAMAP" id="MF_02040">
    <property type="entry name" value="Mrp_NBP35"/>
    <property type="match status" value="1"/>
</dbReference>
<gene>
    <name evidence="8" type="ORF">CKF59_03530</name>
</gene>
<keyword evidence="4 7" id="KW-0408">Iron</keyword>
<name>A0A3A1YEI4_9GAMM</name>
<evidence type="ECO:0000256" key="1">
    <source>
        <dbReference type="ARBA" id="ARBA00022723"/>
    </source>
</evidence>
<dbReference type="AlphaFoldDB" id="A0A3A1YEI4"/>
<dbReference type="Pfam" id="PF10609">
    <property type="entry name" value="ParA"/>
    <property type="match status" value="1"/>
</dbReference>
<dbReference type="GO" id="GO:0016226">
    <property type="term" value="P:iron-sulfur cluster assembly"/>
    <property type="evidence" value="ECO:0007669"/>
    <property type="project" value="InterPro"/>
</dbReference>
<dbReference type="GO" id="GO:0016887">
    <property type="term" value="F:ATP hydrolysis activity"/>
    <property type="evidence" value="ECO:0007669"/>
    <property type="project" value="UniProtKB-UniRule"/>
</dbReference>
<evidence type="ECO:0000256" key="4">
    <source>
        <dbReference type="ARBA" id="ARBA00023004"/>
    </source>
</evidence>
<dbReference type="InterPro" id="IPR000808">
    <property type="entry name" value="Mrp-like_CS"/>
</dbReference>
<dbReference type="CDD" id="cd02037">
    <property type="entry name" value="Mrp_NBP35"/>
    <property type="match status" value="1"/>
</dbReference>
<dbReference type="Gene3D" id="3.40.50.300">
    <property type="entry name" value="P-loop containing nucleotide triphosphate hydrolases"/>
    <property type="match status" value="1"/>
</dbReference>
<organism evidence="8 9">
    <name type="scientific">Psittacicella gerlachiana</name>
    <dbReference type="NCBI Taxonomy" id="2028574"/>
    <lineage>
        <taxon>Bacteria</taxon>
        <taxon>Pseudomonadati</taxon>
        <taxon>Pseudomonadota</taxon>
        <taxon>Gammaproteobacteria</taxon>
        <taxon>Pasteurellales</taxon>
        <taxon>Psittacicellaceae</taxon>
        <taxon>Psittacicella</taxon>
    </lineage>
</organism>
<dbReference type="OrthoDB" id="9809679at2"/>
<dbReference type="SUPFAM" id="SSF52540">
    <property type="entry name" value="P-loop containing nucleoside triphosphate hydrolases"/>
    <property type="match status" value="1"/>
</dbReference>
<keyword evidence="7" id="KW-0378">Hydrolase</keyword>
<dbReference type="FunFam" id="3.40.50.300:FF:000418">
    <property type="entry name" value="Iron-sulfur cluster carrier protein"/>
    <property type="match status" value="1"/>
</dbReference>
<dbReference type="InterPro" id="IPR027417">
    <property type="entry name" value="P-loop_NTPase"/>
</dbReference>
<comment type="subunit">
    <text evidence="7">Homodimer.</text>
</comment>
<evidence type="ECO:0000256" key="2">
    <source>
        <dbReference type="ARBA" id="ARBA00022741"/>
    </source>
</evidence>
<evidence type="ECO:0000313" key="9">
    <source>
        <dbReference type="Proteomes" id="UP000265964"/>
    </source>
</evidence>
<keyword evidence="3 7" id="KW-0067">ATP-binding</keyword>
<protein>
    <recommendedName>
        <fullName evidence="7">Iron-sulfur cluster carrier protein</fullName>
    </recommendedName>
</protein>
<dbReference type="Proteomes" id="UP000265964">
    <property type="component" value="Unassembled WGS sequence"/>
</dbReference>
<comment type="caution">
    <text evidence="8">The sequence shown here is derived from an EMBL/GenBank/DDBJ whole genome shotgun (WGS) entry which is preliminary data.</text>
</comment>
<comment type="function">
    <text evidence="7">Binds and transfers iron-sulfur (Fe-S) clusters to target apoproteins. Can hydrolyze ATP.</text>
</comment>
<dbReference type="PANTHER" id="PTHR42961">
    <property type="entry name" value="IRON-SULFUR PROTEIN NUBPL"/>
    <property type="match status" value="1"/>
</dbReference>
<dbReference type="EMBL" id="NRJF01000085">
    <property type="protein sequence ID" value="RIY35568.1"/>
    <property type="molecule type" value="Genomic_DNA"/>
</dbReference>
<evidence type="ECO:0000313" key="8">
    <source>
        <dbReference type="EMBL" id="RIY35568.1"/>
    </source>
</evidence>
<dbReference type="InterPro" id="IPR033756">
    <property type="entry name" value="YlxH/NBP35"/>
</dbReference>
<evidence type="ECO:0000256" key="3">
    <source>
        <dbReference type="ARBA" id="ARBA00022840"/>
    </source>
</evidence>
<dbReference type="NCBIfam" id="NF008669">
    <property type="entry name" value="PRK11670.1"/>
    <property type="match status" value="1"/>
</dbReference>
<dbReference type="GO" id="GO:0005524">
    <property type="term" value="F:ATP binding"/>
    <property type="evidence" value="ECO:0007669"/>
    <property type="project" value="UniProtKB-UniRule"/>
</dbReference>